<dbReference type="GO" id="GO:0000150">
    <property type="term" value="F:DNA strand exchange activity"/>
    <property type="evidence" value="ECO:0007669"/>
    <property type="project" value="InterPro"/>
</dbReference>
<dbReference type="EMBL" id="UATH01000001">
    <property type="protein sequence ID" value="SPY08728.1"/>
    <property type="molecule type" value="Genomic_DNA"/>
</dbReference>
<keyword evidence="3" id="KW-0238">DNA-binding</keyword>
<dbReference type="InterPro" id="IPR006120">
    <property type="entry name" value="Resolvase_HTH_dom"/>
</dbReference>
<dbReference type="RefSeq" id="WP_258404691.1">
    <property type="nucleotide sequence ID" value="NZ_UATH01000001.1"/>
</dbReference>
<evidence type="ECO:0000259" key="5">
    <source>
        <dbReference type="PROSITE" id="PS50531"/>
    </source>
</evidence>
<name>A0A2X1UNU5_9BURK</name>
<keyword evidence="2" id="KW-0815">Transposition</keyword>
<evidence type="ECO:0000256" key="1">
    <source>
        <dbReference type="ARBA" id="ARBA00009277"/>
    </source>
</evidence>
<gene>
    <name evidence="6" type="ORF">NCTC11009_01960</name>
</gene>
<dbReference type="GO" id="GO:0003677">
    <property type="term" value="F:DNA binding"/>
    <property type="evidence" value="ECO:0007669"/>
    <property type="project" value="UniProtKB-KW"/>
</dbReference>
<dbReference type="PANTHER" id="PTHR35004:SF6">
    <property type="entry name" value="TRANSPOSASE"/>
    <property type="match status" value="1"/>
</dbReference>
<proteinExistence type="inferred from homology"/>
<evidence type="ECO:0000256" key="3">
    <source>
        <dbReference type="ARBA" id="ARBA00023125"/>
    </source>
</evidence>
<accession>A0A2X1UNU5</accession>
<dbReference type="Gene3D" id="1.10.10.60">
    <property type="entry name" value="Homeodomain-like"/>
    <property type="match status" value="1"/>
</dbReference>
<evidence type="ECO:0000313" key="6">
    <source>
        <dbReference type="EMBL" id="SPY08728.1"/>
    </source>
</evidence>
<dbReference type="Pfam" id="PF02796">
    <property type="entry name" value="HTH_7"/>
    <property type="match status" value="1"/>
</dbReference>
<sequence length="106" mass="12299">MLTQEMVVTIQVLKKRGQSIKAISRETGISRNTVKKYLNEKSTAPQYHRRANRVSKLDPYKPYIHQRIQSASPAVFVKQVVRFLMLLILHFSLNRYSPSMGLTRPL</sequence>
<evidence type="ECO:0000313" key="7">
    <source>
        <dbReference type="Proteomes" id="UP000250242"/>
    </source>
</evidence>
<evidence type="ECO:0000256" key="4">
    <source>
        <dbReference type="ARBA" id="ARBA00023172"/>
    </source>
</evidence>
<dbReference type="InterPro" id="IPR017894">
    <property type="entry name" value="HTH_IS21_transposase_type"/>
</dbReference>
<dbReference type="PROSITE" id="PS50531">
    <property type="entry name" value="HTH_IS21"/>
    <property type="match status" value="1"/>
</dbReference>
<comment type="similarity">
    <text evidence="1">Belongs to the transposase IS21/IS408/IS1162 family.</text>
</comment>
<dbReference type="GO" id="GO:0032196">
    <property type="term" value="P:transposition"/>
    <property type="evidence" value="ECO:0007669"/>
    <property type="project" value="UniProtKB-KW"/>
</dbReference>
<dbReference type="AlphaFoldDB" id="A0A2X1UNU5"/>
<dbReference type="PANTHER" id="PTHR35004">
    <property type="entry name" value="TRANSPOSASE RV3428C-RELATED"/>
    <property type="match status" value="1"/>
</dbReference>
<organism evidence="6 7">
    <name type="scientific">Oligella urethralis</name>
    <dbReference type="NCBI Taxonomy" id="90245"/>
    <lineage>
        <taxon>Bacteria</taxon>
        <taxon>Pseudomonadati</taxon>
        <taxon>Pseudomonadota</taxon>
        <taxon>Betaproteobacteria</taxon>
        <taxon>Burkholderiales</taxon>
        <taxon>Alcaligenaceae</taxon>
        <taxon>Oligella</taxon>
    </lineage>
</organism>
<feature type="domain" description="HTH IS21-type" evidence="5">
    <location>
        <begin position="5"/>
        <end position="68"/>
    </location>
</feature>
<keyword evidence="4" id="KW-0233">DNA recombination</keyword>
<reference evidence="6 7" key="1">
    <citation type="submission" date="2018-06" db="EMBL/GenBank/DDBJ databases">
        <authorList>
            <consortium name="Pathogen Informatics"/>
            <person name="Doyle S."/>
        </authorList>
    </citation>
    <scope>NUCLEOTIDE SEQUENCE [LARGE SCALE GENOMIC DNA]</scope>
    <source>
        <strain evidence="6 7">NCTC11009</strain>
    </source>
</reference>
<dbReference type="Proteomes" id="UP000250242">
    <property type="component" value="Unassembled WGS sequence"/>
</dbReference>
<evidence type="ECO:0000256" key="2">
    <source>
        <dbReference type="ARBA" id="ARBA00022578"/>
    </source>
</evidence>
<protein>
    <submittedName>
        <fullName evidence="6">Transposase and inactivated derivatives</fullName>
    </submittedName>
</protein>